<protein>
    <submittedName>
        <fullName evidence="1">Uncharacterized protein</fullName>
    </submittedName>
</protein>
<name>A0ABQ4CFI7_9ACTN</name>
<proteinExistence type="predicted"/>
<dbReference type="Proteomes" id="UP000624325">
    <property type="component" value="Unassembled WGS sequence"/>
</dbReference>
<sequence length="65" mass="7203">MIDVTVFRIDVPPQVVPVSGHPDKAVIRVGRELSIYVTAADIDRLTCALTQAREVLSRAESKENR</sequence>
<organism evidence="1 2">
    <name type="scientific">Asanoa iriomotensis</name>
    <dbReference type="NCBI Taxonomy" id="234613"/>
    <lineage>
        <taxon>Bacteria</taxon>
        <taxon>Bacillati</taxon>
        <taxon>Actinomycetota</taxon>
        <taxon>Actinomycetes</taxon>
        <taxon>Micromonosporales</taxon>
        <taxon>Micromonosporaceae</taxon>
        <taxon>Asanoa</taxon>
    </lineage>
</organism>
<evidence type="ECO:0000313" key="2">
    <source>
        <dbReference type="Proteomes" id="UP000624325"/>
    </source>
</evidence>
<evidence type="ECO:0000313" key="1">
    <source>
        <dbReference type="EMBL" id="GIF61539.1"/>
    </source>
</evidence>
<keyword evidence="2" id="KW-1185">Reference proteome</keyword>
<comment type="caution">
    <text evidence="1">The sequence shown here is derived from an EMBL/GenBank/DDBJ whole genome shotgun (WGS) entry which is preliminary data.</text>
</comment>
<reference evidence="1 2" key="1">
    <citation type="submission" date="2021-01" db="EMBL/GenBank/DDBJ databases">
        <title>Whole genome shotgun sequence of Asanoa iriomotensis NBRC 100142.</title>
        <authorList>
            <person name="Komaki H."/>
            <person name="Tamura T."/>
        </authorList>
    </citation>
    <scope>NUCLEOTIDE SEQUENCE [LARGE SCALE GENOMIC DNA]</scope>
    <source>
        <strain evidence="1 2">NBRC 100142</strain>
    </source>
</reference>
<accession>A0ABQ4CFI7</accession>
<gene>
    <name evidence="1" type="ORF">Air01nite_76340</name>
</gene>
<dbReference type="RefSeq" id="WP_203708353.1">
    <property type="nucleotide sequence ID" value="NZ_BAAALU010000005.1"/>
</dbReference>
<dbReference type="EMBL" id="BONC01000110">
    <property type="protein sequence ID" value="GIF61539.1"/>
    <property type="molecule type" value="Genomic_DNA"/>
</dbReference>